<gene>
    <name evidence="2" type="primary">RAV1</name>
    <name evidence="2" type="ORF">SEPCBS119000_005468</name>
</gene>
<keyword evidence="3" id="KW-1185">Reference proteome</keyword>
<evidence type="ECO:0000313" key="3">
    <source>
        <dbReference type="Proteomes" id="UP001642502"/>
    </source>
</evidence>
<dbReference type="EMBL" id="CAWUON010000104">
    <property type="protein sequence ID" value="CAK7273096.1"/>
    <property type="molecule type" value="Genomic_DNA"/>
</dbReference>
<dbReference type="PANTHER" id="PTHR13950">
    <property type="entry name" value="RABCONNECTIN-RELATED"/>
    <property type="match status" value="1"/>
</dbReference>
<dbReference type="PANTHER" id="PTHR13950:SF9">
    <property type="entry name" value="RABCONNECTIN-3A"/>
    <property type="match status" value="1"/>
</dbReference>
<feature type="domain" description="RAVE complex protein Rav1 C-terminal" evidence="1">
    <location>
        <begin position="634"/>
        <end position="1270"/>
    </location>
</feature>
<comment type="caution">
    <text evidence="2">The sequence shown here is derived from an EMBL/GenBank/DDBJ whole genome shotgun (WGS) entry which is preliminary data.</text>
</comment>
<accession>A0ABP0DXS9</accession>
<dbReference type="SUPFAM" id="SSF50978">
    <property type="entry name" value="WD40 repeat-like"/>
    <property type="match status" value="1"/>
</dbReference>
<name>A0ABP0DXS9_9PEZI</name>
<protein>
    <submittedName>
        <fullName evidence="2">Regulator of (H+)-ATPase in vacuolar membrane</fullName>
    </submittedName>
</protein>
<dbReference type="InterPro" id="IPR052208">
    <property type="entry name" value="DmX-like/RAVE_component"/>
</dbReference>
<evidence type="ECO:0000259" key="1">
    <source>
        <dbReference type="Pfam" id="PF12234"/>
    </source>
</evidence>
<sequence>MKAVLPGKPESRFQALATGYWDSQRVIAYITGNALAILSDYNSLQQTIYDDDESPLEAVAFDEPTGCIATCTDRAVRVYQPLGLLGGSLRWALQCSFYPDVRAPAAGGSDSELGEKLPLTLSWGASKELIVGHHALALYQAGPSPEVLWRKSLPSVVKRASFSHDSSYIACIGYTNRLVKVWRRLNFDSDHARFDFFYLPHPQAITNVQWRAPFHVGHTIDHVLYTFCVDNVLRIWTKTDVHSTNQEQLFLWGNVDLAASLQACALANGTITRNLEWAFIIQGRDLSAATARAIGERNESSEKDAGALQHLVNIANRSSEICLVLDARGTLAAFSLENLENQAQRINDVYNVAQLYSPDLDFSRNLDMSSKTFDSHVEIQTFCDSTKGHLHILIHYFSGKIEIYEANVALLLDETSVGPRLWLKSTWSGHSEPICKIVRNFSGSAVVSRTDGGAGVVWSHYPGKNGAPLRPKTVLFEDESIRRICVLRKGRYVVFLLRKSIAVWDCREAVPVLLHRSEYTVSGEPLCLLVLPREKPGEGSVAHIATITSEKQGIVWEVVLPENVSTLGATLQQNHPQTSGLKAASVKEFCRFDLGDAGDLAYVLPVDPAGSSPLISGFLDVFARDVAISYTKSGRVDFWTARVSHVEQRVDWLATSSMETGIENPSLVSGSTKKKAALVNVHRQVVTIWDIQGARLEYEGSFESHDTVQDLDWTSTPDSQSILAVGFPHRVLLLSQLRYDYLNKGPAWAVVREISTREYTPHPIGDSTWLGDGDLVIGTGNQLLVHDRMYSVPNALVTSLRLPQAKKRVWDLFDIVKRLNGPLPVFHPQFLSQCILAGKSNLVQLILSELHKILKFWVQGDLVDDYLGFDMQHFYDGEWKTRSGGTEKQPGAFLFARGSLAEEEEETFSEDIAQALNEKLTTVALPQLSGHEQIQLVDIVECAGLVEKQRRSMDENAARYMLFFRQHALRKGRTNEIHMSWREISWAFHSASQDILVDFVSRQHHGALRWEEARESGIFMWLTDNNAVRTQFELIARNEYAKSELKNPVDCSLFYLALRKKTVLQGLWRMASWNREQGATQRLLANNFDESRWKTAALKNAYALMSKRRFEYAASFFLLADHLQDAVNVCFNQLKDLQLAITIARVYEGDRGPVLVRFLEEEVLAAAAREGNRWLASWAFWMLRRKDMSVRALITPVYTLVETPCSPDIKSKLFLTDDPALVVLYAQLRQKTLQTLRGASKVTPKVEWDLVLHSARLYSRMGCDLLGIDLVRNWEFLHPSPVSSVENSVSPPLQMLRRRSSLVVADLPVSPIADHLPADLKMRGMPKMAPTVFEEPDANSLLDSFGF</sequence>
<dbReference type="InterPro" id="IPR015943">
    <property type="entry name" value="WD40/YVTN_repeat-like_dom_sf"/>
</dbReference>
<reference evidence="2 3" key="1">
    <citation type="submission" date="2024-01" db="EMBL/GenBank/DDBJ databases">
        <authorList>
            <person name="Allen C."/>
            <person name="Tagirdzhanova G."/>
        </authorList>
    </citation>
    <scope>NUCLEOTIDE SEQUENCE [LARGE SCALE GENOMIC DNA]</scope>
    <source>
        <strain evidence="2 3">CBS 119000</strain>
    </source>
</reference>
<dbReference type="Pfam" id="PF12234">
    <property type="entry name" value="Rav1p_C"/>
    <property type="match status" value="1"/>
</dbReference>
<dbReference type="Proteomes" id="UP001642502">
    <property type="component" value="Unassembled WGS sequence"/>
</dbReference>
<dbReference type="InterPro" id="IPR036322">
    <property type="entry name" value="WD40_repeat_dom_sf"/>
</dbReference>
<evidence type="ECO:0000313" key="2">
    <source>
        <dbReference type="EMBL" id="CAK7273096.1"/>
    </source>
</evidence>
<dbReference type="Gene3D" id="2.130.10.10">
    <property type="entry name" value="YVTN repeat-like/Quinoprotein amine dehydrogenase"/>
    <property type="match status" value="1"/>
</dbReference>
<dbReference type="InterPro" id="IPR022033">
    <property type="entry name" value="Rav1p_C"/>
</dbReference>
<proteinExistence type="predicted"/>
<organism evidence="2 3">
    <name type="scientific">Sporothrix epigloea</name>
    <dbReference type="NCBI Taxonomy" id="1892477"/>
    <lineage>
        <taxon>Eukaryota</taxon>
        <taxon>Fungi</taxon>
        <taxon>Dikarya</taxon>
        <taxon>Ascomycota</taxon>
        <taxon>Pezizomycotina</taxon>
        <taxon>Sordariomycetes</taxon>
        <taxon>Sordariomycetidae</taxon>
        <taxon>Ophiostomatales</taxon>
        <taxon>Ophiostomataceae</taxon>
        <taxon>Sporothrix</taxon>
    </lineage>
</organism>